<proteinExistence type="inferred from homology"/>
<name>A0A2C9U6U4_MANES</name>
<evidence type="ECO:0000256" key="6">
    <source>
        <dbReference type="ARBA" id="ARBA00023004"/>
    </source>
</evidence>
<gene>
    <name evidence="8" type="ORF">MANES_17G111800</name>
</gene>
<dbReference type="EMBL" id="CM004403">
    <property type="protein sequence ID" value="OAY25651.1"/>
    <property type="molecule type" value="Genomic_DNA"/>
</dbReference>
<dbReference type="GO" id="GO:0004497">
    <property type="term" value="F:monooxygenase activity"/>
    <property type="evidence" value="ECO:0007669"/>
    <property type="project" value="UniProtKB-KW"/>
</dbReference>
<evidence type="ECO:0000256" key="7">
    <source>
        <dbReference type="ARBA" id="ARBA00023033"/>
    </source>
</evidence>
<evidence type="ECO:0000256" key="2">
    <source>
        <dbReference type="ARBA" id="ARBA00010617"/>
    </source>
</evidence>
<dbReference type="InterPro" id="IPR036396">
    <property type="entry name" value="Cyt_P450_sf"/>
</dbReference>
<evidence type="ECO:0000256" key="5">
    <source>
        <dbReference type="ARBA" id="ARBA00023002"/>
    </source>
</evidence>
<dbReference type="Gene3D" id="1.10.630.10">
    <property type="entry name" value="Cytochrome P450"/>
    <property type="match status" value="1"/>
</dbReference>
<organism evidence="8">
    <name type="scientific">Manihot esculenta</name>
    <name type="common">Cassava</name>
    <name type="synonym">Jatropha manihot</name>
    <dbReference type="NCBI Taxonomy" id="3983"/>
    <lineage>
        <taxon>Eukaryota</taxon>
        <taxon>Viridiplantae</taxon>
        <taxon>Streptophyta</taxon>
        <taxon>Embryophyta</taxon>
        <taxon>Tracheophyta</taxon>
        <taxon>Spermatophyta</taxon>
        <taxon>Magnoliopsida</taxon>
        <taxon>eudicotyledons</taxon>
        <taxon>Gunneridae</taxon>
        <taxon>Pentapetalae</taxon>
        <taxon>rosids</taxon>
        <taxon>fabids</taxon>
        <taxon>Malpighiales</taxon>
        <taxon>Euphorbiaceae</taxon>
        <taxon>Crotonoideae</taxon>
        <taxon>Manihoteae</taxon>
        <taxon>Manihot</taxon>
    </lineage>
</organism>
<dbReference type="InterPro" id="IPR002401">
    <property type="entry name" value="Cyt_P450_E_grp-I"/>
</dbReference>
<dbReference type="AlphaFoldDB" id="A0A2C9U6U4"/>
<keyword evidence="4" id="KW-0479">Metal-binding</keyword>
<protein>
    <recommendedName>
        <fullName evidence="9">Cytochrome P450</fullName>
    </recommendedName>
</protein>
<dbReference type="SUPFAM" id="SSF48264">
    <property type="entry name" value="Cytochrome P450"/>
    <property type="match status" value="1"/>
</dbReference>
<comment type="similarity">
    <text evidence="2">Belongs to the cytochrome P450 family.</text>
</comment>
<accession>A0A2C9U6U4</accession>
<dbReference type="GO" id="GO:0005506">
    <property type="term" value="F:iron ion binding"/>
    <property type="evidence" value="ECO:0007669"/>
    <property type="project" value="InterPro"/>
</dbReference>
<keyword evidence="7" id="KW-0503">Monooxygenase</keyword>
<dbReference type="PANTHER" id="PTHR24296">
    <property type="entry name" value="CYTOCHROME P450"/>
    <property type="match status" value="1"/>
</dbReference>
<dbReference type="GO" id="GO:0016705">
    <property type="term" value="F:oxidoreductase activity, acting on paired donors, with incorporation or reduction of molecular oxygen"/>
    <property type="evidence" value="ECO:0007669"/>
    <property type="project" value="InterPro"/>
</dbReference>
<evidence type="ECO:0008006" key="9">
    <source>
        <dbReference type="Google" id="ProtNLM"/>
    </source>
</evidence>
<dbReference type="InterPro" id="IPR001128">
    <property type="entry name" value="Cyt_P450"/>
</dbReference>
<comment type="cofactor">
    <cofactor evidence="1">
        <name>heme</name>
        <dbReference type="ChEBI" id="CHEBI:30413"/>
    </cofactor>
</comment>
<evidence type="ECO:0000256" key="3">
    <source>
        <dbReference type="ARBA" id="ARBA00022617"/>
    </source>
</evidence>
<sequence>MTPWFGFQRQQLDESSRNHEEQEEFNLLTYFLVNDDDSKGDLGEGVIIRTKSNKFLRDTAFNLMAAGRDAIAAELDWFFWLVGTHPSVEKKTLEEMEANLRPGTDSKWKIFNVEEVRKLVYLHAVVFETLRLYPPIPLLHKDSFGPDILPSGHKIPGDMKIIYS</sequence>
<dbReference type="Pfam" id="PF00067">
    <property type="entry name" value="p450"/>
    <property type="match status" value="1"/>
</dbReference>
<keyword evidence="3" id="KW-0349">Heme</keyword>
<evidence type="ECO:0000256" key="1">
    <source>
        <dbReference type="ARBA" id="ARBA00001971"/>
    </source>
</evidence>
<dbReference type="GO" id="GO:0020037">
    <property type="term" value="F:heme binding"/>
    <property type="evidence" value="ECO:0007669"/>
    <property type="project" value="InterPro"/>
</dbReference>
<keyword evidence="5" id="KW-0560">Oxidoreductase</keyword>
<evidence type="ECO:0000313" key="8">
    <source>
        <dbReference type="EMBL" id="OAY25651.1"/>
    </source>
</evidence>
<reference evidence="8" key="1">
    <citation type="submission" date="2016-02" db="EMBL/GenBank/DDBJ databases">
        <title>WGS assembly of Manihot esculenta.</title>
        <authorList>
            <person name="Bredeson J.V."/>
            <person name="Prochnik S.E."/>
            <person name="Lyons J.B."/>
            <person name="Schmutz J."/>
            <person name="Grimwood J."/>
            <person name="Vrebalov J."/>
            <person name="Bart R.S."/>
            <person name="Amuge T."/>
            <person name="Ferguson M.E."/>
            <person name="Green R."/>
            <person name="Putnam N."/>
            <person name="Stites J."/>
            <person name="Rounsley S."/>
            <person name="Rokhsar D.S."/>
        </authorList>
    </citation>
    <scope>NUCLEOTIDE SEQUENCE [LARGE SCALE GENOMIC DNA]</scope>
    <source>
        <tissue evidence="8">Leaf</tissue>
    </source>
</reference>
<dbReference type="PRINTS" id="PR00463">
    <property type="entry name" value="EP450I"/>
</dbReference>
<evidence type="ECO:0000256" key="4">
    <source>
        <dbReference type="ARBA" id="ARBA00022723"/>
    </source>
</evidence>
<keyword evidence="6" id="KW-0408">Iron</keyword>